<gene>
    <name evidence="1" type="ORF">Tsubulata_024388</name>
</gene>
<evidence type="ECO:0000313" key="2">
    <source>
        <dbReference type="Proteomes" id="UP001141552"/>
    </source>
</evidence>
<dbReference type="SUPFAM" id="SSF109920">
    <property type="entry name" value="Hypothetical protein At3g22680"/>
    <property type="match status" value="1"/>
</dbReference>
<dbReference type="InterPro" id="IPR015270">
    <property type="entry name" value="RDM1_plant"/>
</dbReference>
<dbReference type="Gene3D" id="1.20.120.690">
    <property type="entry name" value="RDM1 protein domain"/>
    <property type="match status" value="1"/>
</dbReference>
<protein>
    <submittedName>
        <fullName evidence="1">Uncharacterized protein</fullName>
    </submittedName>
</protein>
<proteinExistence type="predicted"/>
<dbReference type="InterPro" id="IPR036319">
    <property type="entry name" value="RDM1_sf"/>
</dbReference>
<dbReference type="PANTHER" id="PTHR36366:SF3">
    <property type="entry name" value="PROTEIN RDM1"/>
    <property type="match status" value="1"/>
</dbReference>
<name>A0A9Q0F4Y2_9ROSI</name>
<accession>A0A9Q0F4Y2</accession>
<dbReference type="OrthoDB" id="1906229at2759"/>
<sequence length="190" mass="21817">MLRPTMPLQSDHLYVSDSDTESDDLNDCLTNVNKYQRGIYLGKKNHPVKTNGKEAIDDGESSRKMDALKIESETMARKAEKYQEYMKQIPIPKMCGGEPFSFISWQELANSMKQRYGQPFHHLTHKLLKLWDQSRMVDNGPLDRIIQPSKAESTIWAIEEIHRQCTSPDHLAQILLSDPSDPDFVDPIIS</sequence>
<dbReference type="Pfam" id="PF09187">
    <property type="entry name" value="RdDM_RDM1"/>
    <property type="match status" value="1"/>
</dbReference>
<dbReference type="GO" id="GO:0000419">
    <property type="term" value="C:RNA polymerase V complex"/>
    <property type="evidence" value="ECO:0007669"/>
    <property type="project" value="TreeGrafter"/>
</dbReference>
<evidence type="ECO:0000313" key="1">
    <source>
        <dbReference type="EMBL" id="KAJ4824757.1"/>
    </source>
</evidence>
<organism evidence="1 2">
    <name type="scientific">Turnera subulata</name>
    <dbReference type="NCBI Taxonomy" id="218843"/>
    <lineage>
        <taxon>Eukaryota</taxon>
        <taxon>Viridiplantae</taxon>
        <taxon>Streptophyta</taxon>
        <taxon>Embryophyta</taxon>
        <taxon>Tracheophyta</taxon>
        <taxon>Spermatophyta</taxon>
        <taxon>Magnoliopsida</taxon>
        <taxon>eudicotyledons</taxon>
        <taxon>Gunneridae</taxon>
        <taxon>Pentapetalae</taxon>
        <taxon>rosids</taxon>
        <taxon>fabids</taxon>
        <taxon>Malpighiales</taxon>
        <taxon>Passifloraceae</taxon>
        <taxon>Turnera</taxon>
    </lineage>
</organism>
<dbReference type="AlphaFoldDB" id="A0A9Q0F4Y2"/>
<dbReference type="Proteomes" id="UP001141552">
    <property type="component" value="Unassembled WGS sequence"/>
</dbReference>
<reference evidence="1" key="1">
    <citation type="submission" date="2022-02" db="EMBL/GenBank/DDBJ databases">
        <authorList>
            <person name="Henning P.M."/>
            <person name="McCubbin A.G."/>
            <person name="Shore J.S."/>
        </authorList>
    </citation>
    <scope>NUCLEOTIDE SEQUENCE</scope>
    <source>
        <strain evidence="1">F60SS</strain>
        <tissue evidence="1">Leaves</tissue>
    </source>
</reference>
<keyword evidence="2" id="KW-1185">Reference proteome</keyword>
<comment type="caution">
    <text evidence="1">The sequence shown here is derived from an EMBL/GenBank/DDBJ whole genome shotgun (WGS) entry which is preliminary data.</text>
</comment>
<dbReference type="GO" id="GO:0080188">
    <property type="term" value="P:gene silencing by siRNA-directed DNA methylation"/>
    <property type="evidence" value="ECO:0007669"/>
    <property type="project" value="InterPro"/>
</dbReference>
<dbReference type="EMBL" id="JAKUCV010007100">
    <property type="protein sequence ID" value="KAJ4824757.1"/>
    <property type="molecule type" value="Genomic_DNA"/>
</dbReference>
<reference evidence="1" key="2">
    <citation type="journal article" date="2023" name="Plants (Basel)">
        <title>Annotation of the Turnera subulata (Passifloraceae) Draft Genome Reveals the S-Locus Evolved after the Divergence of Turneroideae from Passifloroideae in a Stepwise Manner.</title>
        <authorList>
            <person name="Henning P.M."/>
            <person name="Roalson E.H."/>
            <person name="Mir W."/>
            <person name="McCubbin A.G."/>
            <person name="Shore J.S."/>
        </authorList>
    </citation>
    <scope>NUCLEOTIDE SEQUENCE</scope>
    <source>
        <strain evidence="1">F60SS</strain>
    </source>
</reference>
<dbReference type="PANTHER" id="PTHR36366">
    <property type="entry name" value="PROTEIN RDM1"/>
    <property type="match status" value="1"/>
</dbReference>